<dbReference type="PANTHER" id="PTHR44757:SF2">
    <property type="entry name" value="BIOFILM ARCHITECTURE MAINTENANCE PROTEIN MBAA"/>
    <property type="match status" value="1"/>
</dbReference>
<feature type="domain" description="EAL" evidence="1">
    <location>
        <begin position="675"/>
        <end position="925"/>
    </location>
</feature>
<dbReference type="InterPro" id="IPR029787">
    <property type="entry name" value="Nucleotide_cyclase"/>
</dbReference>
<proteinExistence type="predicted"/>
<dbReference type="Pfam" id="PF05226">
    <property type="entry name" value="CHASE2"/>
    <property type="match status" value="1"/>
</dbReference>
<dbReference type="EMBL" id="JABBGK010000002">
    <property type="protein sequence ID" value="NML75216.1"/>
    <property type="molecule type" value="Genomic_DNA"/>
</dbReference>
<dbReference type="PROSITE" id="PS50883">
    <property type="entry name" value="EAL"/>
    <property type="match status" value="1"/>
</dbReference>
<keyword evidence="4" id="KW-1185">Reference proteome</keyword>
<dbReference type="CDD" id="cd01949">
    <property type="entry name" value="GGDEF"/>
    <property type="match status" value="1"/>
</dbReference>
<dbReference type="CDD" id="cd01948">
    <property type="entry name" value="EAL"/>
    <property type="match status" value="1"/>
</dbReference>
<dbReference type="Pfam" id="PF00563">
    <property type="entry name" value="EAL"/>
    <property type="match status" value="1"/>
</dbReference>
<dbReference type="PANTHER" id="PTHR44757">
    <property type="entry name" value="DIGUANYLATE CYCLASE DGCP"/>
    <property type="match status" value="1"/>
</dbReference>
<dbReference type="RefSeq" id="WP_169591922.1">
    <property type="nucleotide sequence ID" value="NZ_JABBGK010000002.1"/>
</dbReference>
<dbReference type="Pfam" id="PF00990">
    <property type="entry name" value="GGDEF"/>
    <property type="match status" value="1"/>
</dbReference>
<dbReference type="InterPro" id="IPR007890">
    <property type="entry name" value="CHASE2"/>
</dbReference>
<dbReference type="InterPro" id="IPR035919">
    <property type="entry name" value="EAL_sf"/>
</dbReference>
<dbReference type="Gene3D" id="3.30.70.270">
    <property type="match status" value="1"/>
</dbReference>
<evidence type="ECO:0000313" key="3">
    <source>
        <dbReference type="EMBL" id="NML75216.1"/>
    </source>
</evidence>
<accession>A0A7Y0AXF3</accession>
<evidence type="ECO:0000259" key="2">
    <source>
        <dbReference type="PROSITE" id="PS50887"/>
    </source>
</evidence>
<dbReference type="SUPFAM" id="SSF141868">
    <property type="entry name" value="EAL domain-like"/>
    <property type="match status" value="1"/>
</dbReference>
<dbReference type="Gene3D" id="3.20.20.450">
    <property type="entry name" value="EAL domain"/>
    <property type="match status" value="1"/>
</dbReference>
<gene>
    <name evidence="3" type="ORF">HHL25_13870</name>
</gene>
<evidence type="ECO:0000313" key="4">
    <source>
        <dbReference type="Proteomes" id="UP000541470"/>
    </source>
</evidence>
<feature type="domain" description="GGDEF" evidence="2">
    <location>
        <begin position="532"/>
        <end position="666"/>
    </location>
</feature>
<organism evidence="3 4">
    <name type="scientific">Rhizobium terricola</name>
    <dbReference type="NCBI Taxonomy" id="2728849"/>
    <lineage>
        <taxon>Bacteria</taxon>
        <taxon>Pseudomonadati</taxon>
        <taxon>Pseudomonadota</taxon>
        <taxon>Alphaproteobacteria</taxon>
        <taxon>Hyphomicrobiales</taxon>
        <taxon>Rhizobiaceae</taxon>
        <taxon>Rhizobium/Agrobacterium group</taxon>
        <taxon>Rhizobium</taxon>
    </lineage>
</organism>
<sequence>MPKAHLPRRRLFALGLLLVVVGGLSAIGAFTRLDAALVAKRMGIVSRVPTGQVVFVAIDKQSLDKVGTWPWDRTIYARLIDIYAAGGARDIFFDIDFSARSNPASDAAFAAALEAAGGGVILPSFTQQLSSDARSDATGVNRPDPMFAEHSWSASVSLSADADGQVRRFPYGEMQDSEFVMSVPATLAGIADKTAAPLIIDFSIDPGGVSRYSVIDVLEGRIDPSVFEDKIVVTGASAIELKDNFLVPVHGLLSGPMVQILATETLLQDRALKPLFPWPSLAFGAIISFFALSPYRALRRQLGIVGAGMLVTEGMALFLQTSQGVLLPTAATQVLLLLTIATRFVEELDLRSWLLRLASADADNTRNLLGRVINDSADAILVVDENGLLLEQSARLAEILPGLQASRKGDLVADRLPPEWVTGIRQAISALRDGHAPQSALNVLVLGPEDGDRVIEYTITPSKLTRASGRSRRLVAHDFVACITARDVTARRRQEDRITFLSEHDVLTDALRSSPFIAMIDEALEAPPPADKGHAVFAINLHRFKTINATLGRSKGDALLKAVVARLEGVEPRLSEIARLGGDTFAAFTTSPVSETEANAIAEEIVRSIGIPFDVLGSKARLGARIGMTFQSGPPLRGGAVLVAEAELSLDLARQTSGNGVTRFDPETGLRHADARRIEAELWHALDKGEIHVLYQPQVRLSDRKLIGAEALIRWIHPKLGFVSPQDFVTIAEANGFIEQLGCWVLTRACRDALSWPGELTVAVNVAPLQFQRGDIVGAVRDALSQSGLSPKRLHLEITESAFLNPSPDVFAKMADLKALGISLALDDFGTGYSSFGYLARFPLDKIKVDQMFVRSLMENPASRAIVHSVKALCKGLGIAMICEGVETEEQVVFLKDIGCEQGQGYLFGKPQTSSDLIDMAEGAREPLPA</sequence>
<evidence type="ECO:0000259" key="1">
    <source>
        <dbReference type="PROSITE" id="PS50883"/>
    </source>
</evidence>
<dbReference type="AlphaFoldDB" id="A0A7Y0AXF3"/>
<dbReference type="PROSITE" id="PS50887">
    <property type="entry name" value="GGDEF"/>
    <property type="match status" value="1"/>
</dbReference>
<name>A0A7Y0AXF3_9HYPH</name>
<dbReference type="SMART" id="SM01080">
    <property type="entry name" value="CHASE2"/>
    <property type="match status" value="1"/>
</dbReference>
<dbReference type="SUPFAM" id="SSF55073">
    <property type="entry name" value="Nucleotide cyclase"/>
    <property type="match status" value="1"/>
</dbReference>
<comment type="caution">
    <text evidence="3">The sequence shown here is derived from an EMBL/GenBank/DDBJ whole genome shotgun (WGS) entry which is preliminary data.</text>
</comment>
<reference evidence="3 4" key="1">
    <citation type="submission" date="2020-04" db="EMBL/GenBank/DDBJ databases">
        <title>Rhizobium sp. S-51 isolated from soil.</title>
        <authorList>
            <person name="Dahal R.H."/>
        </authorList>
    </citation>
    <scope>NUCLEOTIDE SEQUENCE [LARGE SCALE GENOMIC DNA]</scope>
    <source>
        <strain evidence="3 4">S-51</strain>
    </source>
</reference>
<dbReference type="InterPro" id="IPR043128">
    <property type="entry name" value="Rev_trsase/Diguanyl_cyclase"/>
</dbReference>
<dbReference type="InterPro" id="IPR052155">
    <property type="entry name" value="Biofilm_reg_signaling"/>
</dbReference>
<dbReference type="SMART" id="SM00052">
    <property type="entry name" value="EAL"/>
    <property type="match status" value="1"/>
</dbReference>
<dbReference type="InterPro" id="IPR000160">
    <property type="entry name" value="GGDEF_dom"/>
</dbReference>
<dbReference type="InterPro" id="IPR001633">
    <property type="entry name" value="EAL_dom"/>
</dbReference>
<dbReference type="Gene3D" id="3.30.450.20">
    <property type="entry name" value="PAS domain"/>
    <property type="match status" value="1"/>
</dbReference>
<protein>
    <submittedName>
        <fullName evidence="3">EAL domain-containing protein</fullName>
    </submittedName>
</protein>
<dbReference type="SMART" id="SM00267">
    <property type="entry name" value="GGDEF"/>
    <property type="match status" value="1"/>
</dbReference>
<dbReference type="Proteomes" id="UP000541470">
    <property type="component" value="Unassembled WGS sequence"/>
</dbReference>